<reference evidence="18" key="2">
    <citation type="submission" date="2021-02" db="UniProtKB">
        <authorList>
            <consortium name="EnsemblMetazoa"/>
        </authorList>
    </citation>
    <scope>IDENTIFICATION</scope>
    <source>
        <strain evidence="18">JHB</strain>
    </source>
</reference>
<keyword evidence="7 14" id="KW-0479">Metal-binding</keyword>
<evidence type="ECO:0000256" key="10">
    <source>
        <dbReference type="ARBA" id="ARBA00023002"/>
    </source>
</evidence>
<evidence type="ECO:0000256" key="12">
    <source>
        <dbReference type="ARBA" id="ARBA00023033"/>
    </source>
</evidence>
<keyword evidence="8" id="KW-0256">Endoplasmic reticulum</keyword>
<dbReference type="GO" id="GO:0005506">
    <property type="term" value="F:iron ion binding"/>
    <property type="evidence" value="ECO:0007669"/>
    <property type="project" value="InterPro"/>
</dbReference>
<reference evidence="17" key="1">
    <citation type="submission" date="2007-03" db="EMBL/GenBank/DDBJ databases">
        <title>Annotation of Culex pipiens quinquefasciatus.</title>
        <authorList>
            <consortium name="The Broad Institute Genome Sequencing Platform"/>
            <person name="Atkinson P.W."/>
            <person name="Hemingway J."/>
            <person name="Christensen B.M."/>
            <person name="Higgs S."/>
            <person name="Kodira C."/>
            <person name="Hannick L."/>
            <person name="Megy K."/>
            <person name="O'Leary S."/>
            <person name="Pearson M."/>
            <person name="Haas B.J."/>
            <person name="Mauceli E."/>
            <person name="Wortman J.R."/>
            <person name="Lee N.H."/>
            <person name="Guigo R."/>
            <person name="Stanke M."/>
            <person name="Alvarado L."/>
            <person name="Amedeo P."/>
            <person name="Antoine C.H."/>
            <person name="Arensburger P."/>
            <person name="Bidwell S.L."/>
            <person name="Crawford M."/>
            <person name="Camaro F."/>
            <person name="Devon K."/>
            <person name="Engels R."/>
            <person name="Hammond M."/>
            <person name="Howarth C."/>
            <person name="Koehrsen M."/>
            <person name="Lawson D."/>
            <person name="Montgomery P."/>
            <person name="Nene V."/>
            <person name="Nusbaum C."/>
            <person name="Puiu D."/>
            <person name="Romero-Severson J."/>
            <person name="Severson D.W."/>
            <person name="Shumway M."/>
            <person name="Sisk P."/>
            <person name="Stolte C."/>
            <person name="Zeng Q."/>
            <person name="Eisenstadt E."/>
            <person name="Fraser-Liggett C."/>
            <person name="Strausberg R."/>
            <person name="Galagan J."/>
            <person name="Birren B."/>
            <person name="Collins F.H."/>
        </authorList>
    </citation>
    <scope>NUCLEOTIDE SEQUENCE [LARGE SCALE GENOMIC DNA]</scope>
    <source>
        <strain evidence="17">JHB</strain>
    </source>
</reference>
<evidence type="ECO:0000256" key="8">
    <source>
        <dbReference type="ARBA" id="ARBA00022824"/>
    </source>
</evidence>
<evidence type="ECO:0000256" key="16">
    <source>
        <dbReference type="SAM" id="Phobius"/>
    </source>
</evidence>
<keyword evidence="12 15" id="KW-0503">Monooxygenase</keyword>
<dbReference type="InterPro" id="IPR002401">
    <property type="entry name" value="Cyt_P450_E_grp-I"/>
</dbReference>
<comment type="cofactor">
    <cofactor evidence="1 14">
        <name>heme</name>
        <dbReference type="ChEBI" id="CHEBI:30413"/>
    </cofactor>
</comment>
<keyword evidence="19" id="KW-1185">Reference proteome</keyword>
<evidence type="ECO:0000313" key="18">
    <source>
        <dbReference type="EnsemblMetazoa" id="CPIJ000655-PA"/>
    </source>
</evidence>
<evidence type="ECO:0000256" key="2">
    <source>
        <dbReference type="ARBA" id="ARBA00003690"/>
    </source>
</evidence>
<dbReference type="PROSITE" id="PS00086">
    <property type="entry name" value="CYTOCHROME_P450"/>
    <property type="match status" value="1"/>
</dbReference>
<accession>B0W134</accession>
<sequence length="516" mass="59688">MNVEDLYWFAFTVVTIVSFFTFKLLTRHRRFFTARGVPHEKPHFLYGNLNAVLSGKVSPLEHVQDFYRKFDGERIFGFYNYLSPVFYIRDPELIRRLWVQQFDHFANHGYFLDESKDRILGNQLHLLKGDKWHQMRATLSPVFASRNVALMASLIQTNSLDLVDHLKGSVDPELEFKGVTLKHVFNVISGCAFGLDLNTFRDESDRFCQVGSSLVYGNSPVQTLKTMCFYLFPKLMTRMGVQLMDAEQSTYFLNLLRNTISEREKTNVNRPDVIQLLNRVNKGELKPEKDDDPGYLQMKDFSKRKWSDEELVAQCVSFFGTGFEGLVNLLSFATLELAANQDVQNKLLAEIEQTLEQGPLTYETISQMTYLDMVVSETLRKWPAFPSSDRECSKDYQLNEDGLRLNFRKGDSVWVSVWALHRDERNFPEPERFDPERFSEGNKQTIRPFTYMPFGVGPRSCIGNRFALLVAKITLVDLIRNFELSPGSKLVQPIQLSKVSNGMEPEGGFWLQIQQR</sequence>
<dbReference type="Gene3D" id="1.10.630.10">
    <property type="entry name" value="Cytochrome P450"/>
    <property type="match status" value="1"/>
</dbReference>
<feature type="transmembrane region" description="Helical" evidence="16">
    <location>
        <begin position="6"/>
        <end position="25"/>
    </location>
</feature>
<dbReference type="PRINTS" id="PR00463">
    <property type="entry name" value="EP450I"/>
</dbReference>
<keyword evidence="9" id="KW-0492">Microsome</keyword>
<dbReference type="OMA" id="FFTKGFE"/>
<keyword evidence="11 14" id="KW-0408">Iron</keyword>
<dbReference type="FunFam" id="1.10.630.10:FF:000042">
    <property type="entry name" value="Cytochrome P450"/>
    <property type="match status" value="1"/>
</dbReference>
<keyword evidence="13 16" id="KW-0472">Membrane</keyword>
<evidence type="ECO:0000256" key="13">
    <source>
        <dbReference type="ARBA" id="ARBA00023136"/>
    </source>
</evidence>
<dbReference type="Proteomes" id="UP000002320">
    <property type="component" value="Unassembled WGS sequence"/>
</dbReference>
<comment type="similarity">
    <text evidence="5 15">Belongs to the cytochrome P450 family.</text>
</comment>
<evidence type="ECO:0000256" key="7">
    <source>
        <dbReference type="ARBA" id="ARBA00022723"/>
    </source>
</evidence>
<organism>
    <name type="scientific">Culex quinquefasciatus</name>
    <name type="common">Southern house mosquito</name>
    <name type="synonym">Culex pungens</name>
    <dbReference type="NCBI Taxonomy" id="7176"/>
    <lineage>
        <taxon>Eukaryota</taxon>
        <taxon>Metazoa</taxon>
        <taxon>Ecdysozoa</taxon>
        <taxon>Arthropoda</taxon>
        <taxon>Hexapoda</taxon>
        <taxon>Insecta</taxon>
        <taxon>Pterygota</taxon>
        <taxon>Neoptera</taxon>
        <taxon>Endopterygota</taxon>
        <taxon>Diptera</taxon>
        <taxon>Nematocera</taxon>
        <taxon>Culicoidea</taxon>
        <taxon>Culicidae</taxon>
        <taxon>Culicinae</taxon>
        <taxon>Culicini</taxon>
        <taxon>Culex</taxon>
        <taxon>Culex</taxon>
    </lineage>
</organism>
<evidence type="ECO:0000256" key="3">
    <source>
        <dbReference type="ARBA" id="ARBA00004174"/>
    </source>
</evidence>
<dbReference type="EnsemblMetazoa" id="CPIJ000655-RA">
    <property type="protein sequence ID" value="CPIJ000655-PA"/>
    <property type="gene ID" value="CPIJ000655"/>
</dbReference>
<evidence type="ECO:0000313" key="17">
    <source>
        <dbReference type="EMBL" id="EDS42851.1"/>
    </source>
</evidence>
<dbReference type="CDD" id="cd11056">
    <property type="entry name" value="CYP6-like"/>
    <property type="match status" value="1"/>
</dbReference>
<evidence type="ECO:0000256" key="11">
    <source>
        <dbReference type="ARBA" id="ARBA00023004"/>
    </source>
</evidence>
<evidence type="ECO:0000256" key="1">
    <source>
        <dbReference type="ARBA" id="ARBA00001971"/>
    </source>
</evidence>
<dbReference type="GO" id="GO:0004497">
    <property type="term" value="F:monooxygenase activity"/>
    <property type="evidence" value="ECO:0007669"/>
    <property type="project" value="UniProtKB-KW"/>
</dbReference>
<feature type="binding site" description="axial binding residue" evidence="14">
    <location>
        <position position="461"/>
    </location>
    <ligand>
        <name>heme</name>
        <dbReference type="ChEBI" id="CHEBI:30413"/>
    </ligand>
    <ligandPart>
        <name>Fe</name>
        <dbReference type="ChEBI" id="CHEBI:18248"/>
    </ligandPart>
</feature>
<protein>
    <submittedName>
        <fullName evidence="17">Cytochrome P450 9b2</fullName>
    </submittedName>
</protein>
<evidence type="ECO:0000256" key="15">
    <source>
        <dbReference type="RuleBase" id="RU000461"/>
    </source>
</evidence>
<evidence type="ECO:0000256" key="14">
    <source>
        <dbReference type="PIRSR" id="PIRSR602401-1"/>
    </source>
</evidence>
<keyword evidence="10 15" id="KW-0560">Oxidoreductase</keyword>
<comment type="subcellular location">
    <subcellularLocation>
        <location evidence="4">Endoplasmic reticulum membrane</location>
        <topology evidence="4">Peripheral membrane protein</topology>
    </subcellularLocation>
    <subcellularLocation>
        <location evidence="3">Microsome membrane</location>
        <topology evidence="3">Peripheral membrane protein</topology>
    </subcellularLocation>
</comment>
<evidence type="ECO:0000256" key="9">
    <source>
        <dbReference type="ARBA" id="ARBA00022848"/>
    </source>
</evidence>
<dbReference type="InParanoid" id="B0W134"/>
<dbReference type="SUPFAM" id="SSF48264">
    <property type="entry name" value="Cytochrome P450"/>
    <property type="match status" value="1"/>
</dbReference>
<dbReference type="InterPro" id="IPR050476">
    <property type="entry name" value="Insect_CytP450_Detox"/>
</dbReference>
<dbReference type="GO" id="GO:0005789">
    <property type="term" value="C:endoplasmic reticulum membrane"/>
    <property type="evidence" value="ECO:0007669"/>
    <property type="project" value="UniProtKB-SubCell"/>
</dbReference>
<keyword evidence="6 14" id="KW-0349">Heme</keyword>
<dbReference type="VEuPathDB" id="VectorBase:CPIJ000655"/>
<dbReference type="AlphaFoldDB" id="B0W134"/>
<dbReference type="KEGG" id="cqu:CpipJ_CPIJ000655"/>
<dbReference type="InterPro" id="IPR036396">
    <property type="entry name" value="Cyt_P450_sf"/>
</dbReference>
<dbReference type="InterPro" id="IPR017972">
    <property type="entry name" value="Cyt_P450_CS"/>
</dbReference>
<dbReference type="Pfam" id="PF00067">
    <property type="entry name" value="p450"/>
    <property type="match status" value="1"/>
</dbReference>
<dbReference type="eggNOG" id="KOG0158">
    <property type="taxonomic scope" value="Eukaryota"/>
</dbReference>
<dbReference type="HOGENOM" id="CLU_001570_5_2_1"/>
<evidence type="ECO:0000256" key="4">
    <source>
        <dbReference type="ARBA" id="ARBA00004406"/>
    </source>
</evidence>
<dbReference type="InterPro" id="IPR001128">
    <property type="entry name" value="Cyt_P450"/>
</dbReference>
<dbReference type="GO" id="GO:0020037">
    <property type="term" value="F:heme binding"/>
    <property type="evidence" value="ECO:0007669"/>
    <property type="project" value="InterPro"/>
</dbReference>
<proteinExistence type="inferred from homology"/>
<comment type="function">
    <text evidence="2">May be involved in the metabolism of insect hormones and in the breakdown of synthetic insecticides.</text>
</comment>
<dbReference type="PANTHER" id="PTHR24292:SF54">
    <property type="entry name" value="CYP9F3-RELATED"/>
    <property type="match status" value="1"/>
</dbReference>
<dbReference type="PRINTS" id="PR00385">
    <property type="entry name" value="P450"/>
</dbReference>
<dbReference type="PANTHER" id="PTHR24292">
    <property type="entry name" value="CYTOCHROME P450"/>
    <property type="match status" value="1"/>
</dbReference>
<evidence type="ECO:0000256" key="6">
    <source>
        <dbReference type="ARBA" id="ARBA00022617"/>
    </source>
</evidence>
<evidence type="ECO:0000256" key="5">
    <source>
        <dbReference type="ARBA" id="ARBA00010617"/>
    </source>
</evidence>
<gene>
    <name evidence="18" type="primary">6031676</name>
    <name evidence="17" type="ORF">CpipJ_CPIJ000655</name>
</gene>
<keyword evidence="16" id="KW-0812">Transmembrane</keyword>
<dbReference type="GO" id="GO:0016705">
    <property type="term" value="F:oxidoreductase activity, acting on paired donors, with incorporation or reduction of molecular oxygen"/>
    <property type="evidence" value="ECO:0007669"/>
    <property type="project" value="InterPro"/>
</dbReference>
<dbReference type="STRING" id="7176.B0W134"/>
<name>B0W134_CULQU</name>
<dbReference type="OrthoDB" id="2789670at2759"/>
<evidence type="ECO:0000313" key="19">
    <source>
        <dbReference type="Proteomes" id="UP000002320"/>
    </source>
</evidence>
<dbReference type="VEuPathDB" id="VectorBase:CQUJHB004450"/>
<keyword evidence="16" id="KW-1133">Transmembrane helix</keyword>
<dbReference type="EMBL" id="DS231819">
    <property type="protein sequence ID" value="EDS42851.1"/>
    <property type="molecule type" value="Genomic_DNA"/>
</dbReference>